<keyword evidence="4 8" id="KW-0560">Oxidoreductase</keyword>
<name>A0A918ZZ80_9ACTN</name>
<evidence type="ECO:0000256" key="3">
    <source>
        <dbReference type="ARBA" id="ARBA00022723"/>
    </source>
</evidence>
<dbReference type="Proteomes" id="UP000608024">
    <property type="component" value="Unassembled WGS sequence"/>
</dbReference>
<evidence type="ECO:0000256" key="4">
    <source>
        <dbReference type="ARBA" id="ARBA00023002"/>
    </source>
</evidence>
<evidence type="ECO:0000256" key="8">
    <source>
        <dbReference type="RuleBase" id="RU000461"/>
    </source>
</evidence>
<feature type="compositionally biased region" description="Low complexity" evidence="9">
    <location>
        <begin position="1"/>
        <end position="19"/>
    </location>
</feature>
<evidence type="ECO:0000256" key="7">
    <source>
        <dbReference type="PIRSR" id="PIRSR602403-1"/>
    </source>
</evidence>
<evidence type="ECO:0000313" key="11">
    <source>
        <dbReference type="Proteomes" id="UP000608024"/>
    </source>
</evidence>
<dbReference type="GO" id="GO:0016705">
    <property type="term" value="F:oxidoreductase activity, acting on paired donors, with incorporation or reduction of molecular oxygen"/>
    <property type="evidence" value="ECO:0007669"/>
    <property type="project" value="InterPro"/>
</dbReference>
<dbReference type="InterPro" id="IPR050196">
    <property type="entry name" value="Cytochrome_P450_Monoox"/>
</dbReference>
<dbReference type="SUPFAM" id="SSF48264">
    <property type="entry name" value="Cytochrome P450"/>
    <property type="match status" value="1"/>
</dbReference>
<dbReference type="PANTHER" id="PTHR24291:SF50">
    <property type="entry name" value="BIFUNCTIONAL ALBAFLAVENONE MONOOXYGENASE_TERPENE SYNTHASE"/>
    <property type="match status" value="1"/>
</dbReference>
<keyword evidence="3 7" id="KW-0479">Metal-binding</keyword>
<keyword evidence="5 7" id="KW-0408">Iron</keyword>
<evidence type="ECO:0000256" key="9">
    <source>
        <dbReference type="SAM" id="MobiDB-lite"/>
    </source>
</evidence>
<evidence type="ECO:0000256" key="5">
    <source>
        <dbReference type="ARBA" id="ARBA00023004"/>
    </source>
</evidence>
<dbReference type="Gene3D" id="1.10.630.10">
    <property type="entry name" value="Cytochrome P450"/>
    <property type="match status" value="1"/>
</dbReference>
<evidence type="ECO:0000256" key="6">
    <source>
        <dbReference type="ARBA" id="ARBA00023033"/>
    </source>
</evidence>
<feature type="region of interest" description="Disordered" evidence="9">
    <location>
        <begin position="1"/>
        <end position="34"/>
    </location>
</feature>
<dbReference type="PANTHER" id="PTHR24291">
    <property type="entry name" value="CYTOCHROME P450 FAMILY 4"/>
    <property type="match status" value="1"/>
</dbReference>
<dbReference type="AlphaFoldDB" id="A0A918ZZ80"/>
<dbReference type="GO" id="GO:0004497">
    <property type="term" value="F:monooxygenase activity"/>
    <property type="evidence" value="ECO:0007669"/>
    <property type="project" value="UniProtKB-KW"/>
</dbReference>
<keyword evidence="11" id="KW-1185">Reference proteome</keyword>
<dbReference type="EMBL" id="BNBT01000105">
    <property type="protein sequence ID" value="GHE79061.1"/>
    <property type="molecule type" value="Genomic_DNA"/>
</dbReference>
<proteinExistence type="inferred from homology"/>
<dbReference type="PRINTS" id="PR00385">
    <property type="entry name" value="P450"/>
</dbReference>
<evidence type="ECO:0000256" key="1">
    <source>
        <dbReference type="ARBA" id="ARBA00010617"/>
    </source>
</evidence>
<keyword evidence="2 7" id="KW-0349">Heme</keyword>
<accession>A0A918ZZ80</accession>
<dbReference type="Pfam" id="PF00067">
    <property type="entry name" value="p450"/>
    <property type="match status" value="1"/>
</dbReference>
<sequence length="473" mass="52041">MPSAHAGHTAHTNHTTHTNHTAHPHHTAGTPPGAWPLAGHAAALARAPLDVLASLPEYGDLVELRIMGRRLYFPCHPDLVWQVLTDDRTFDRTGPVWTTTRRLLGNGLALRCRQDHRGSRRAVQPSFHPTLLRHQATLVQEEIAATTAGWRDHQHVDLYSALVGTAVRTITRALFSSRVPREAVEDLQRHALAAIDTRLWRLAAPGPLHGLGLSRLRRFTDKISDLRRTGDATADDGIVARLEQAMPAASDRDIAEEVVSLYLGATDTSALAVCWALHLLTRHPAEAHRLHRELDGTLRGRGARYGDLPGLPRTGQVIAEALRLYPPAWFVLRCTTRPVELAGKHLPTGSTVVVCPAAVHRNPALYEDPAAFVPDRWLPDRAAPRRGAYVPFGAGARKCVAEHFGTAQAVLTLATLVHLWDPRATARTDGRPAHFAAMLKPRRFVLEVHARPREHRSGVAHGQVTEPAEPRRS</sequence>
<feature type="region of interest" description="Disordered" evidence="9">
    <location>
        <begin position="451"/>
        <end position="473"/>
    </location>
</feature>
<dbReference type="RefSeq" id="WP_190138662.1">
    <property type="nucleotide sequence ID" value="NZ_BNBT01000105.1"/>
</dbReference>
<comment type="caution">
    <text evidence="10">The sequence shown here is derived from an EMBL/GenBank/DDBJ whole genome shotgun (WGS) entry which is preliminary data.</text>
</comment>
<dbReference type="InterPro" id="IPR017972">
    <property type="entry name" value="Cyt_P450_CS"/>
</dbReference>
<keyword evidence="6 8" id="KW-0503">Monooxygenase</keyword>
<comment type="cofactor">
    <cofactor evidence="7">
        <name>heme</name>
        <dbReference type="ChEBI" id="CHEBI:30413"/>
    </cofactor>
</comment>
<evidence type="ECO:0000256" key="2">
    <source>
        <dbReference type="ARBA" id="ARBA00022617"/>
    </source>
</evidence>
<dbReference type="InterPro" id="IPR036396">
    <property type="entry name" value="Cyt_P450_sf"/>
</dbReference>
<dbReference type="PRINTS" id="PR00465">
    <property type="entry name" value="EP450IV"/>
</dbReference>
<gene>
    <name evidence="10" type="ORF">GCM10018785_54000</name>
</gene>
<comment type="similarity">
    <text evidence="1 8">Belongs to the cytochrome P450 family.</text>
</comment>
<dbReference type="PROSITE" id="PS00086">
    <property type="entry name" value="CYTOCHROME_P450"/>
    <property type="match status" value="1"/>
</dbReference>
<feature type="binding site" description="axial binding residue" evidence="7">
    <location>
        <position position="399"/>
    </location>
    <ligand>
        <name>heme</name>
        <dbReference type="ChEBI" id="CHEBI:30413"/>
    </ligand>
    <ligandPart>
        <name>Fe</name>
        <dbReference type="ChEBI" id="CHEBI:18248"/>
    </ligandPart>
</feature>
<organism evidence="10 11">
    <name type="scientific">Streptomyces longispororuber</name>
    <dbReference type="NCBI Taxonomy" id="68230"/>
    <lineage>
        <taxon>Bacteria</taxon>
        <taxon>Bacillati</taxon>
        <taxon>Actinomycetota</taxon>
        <taxon>Actinomycetes</taxon>
        <taxon>Kitasatosporales</taxon>
        <taxon>Streptomycetaceae</taxon>
        <taxon>Streptomyces</taxon>
    </lineage>
</organism>
<reference evidence="10" key="1">
    <citation type="journal article" date="2014" name="Int. J. Syst. Evol. Microbiol.">
        <title>Complete genome sequence of Corynebacterium casei LMG S-19264T (=DSM 44701T), isolated from a smear-ripened cheese.</title>
        <authorList>
            <consortium name="US DOE Joint Genome Institute (JGI-PGF)"/>
            <person name="Walter F."/>
            <person name="Albersmeier A."/>
            <person name="Kalinowski J."/>
            <person name="Ruckert C."/>
        </authorList>
    </citation>
    <scope>NUCLEOTIDE SEQUENCE</scope>
    <source>
        <strain evidence="10">JCM 4784</strain>
    </source>
</reference>
<dbReference type="InterPro" id="IPR002403">
    <property type="entry name" value="Cyt_P450_E_grp-IV"/>
</dbReference>
<dbReference type="GO" id="GO:0020037">
    <property type="term" value="F:heme binding"/>
    <property type="evidence" value="ECO:0007669"/>
    <property type="project" value="InterPro"/>
</dbReference>
<dbReference type="InterPro" id="IPR001128">
    <property type="entry name" value="Cyt_P450"/>
</dbReference>
<protein>
    <submittedName>
        <fullName evidence="10">Cytochrome P450</fullName>
    </submittedName>
</protein>
<dbReference type="GO" id="GO:0005506">
    <property type="term" value="F:iron ion binding"/>
    <property type="evidence" value="ECO:0007669"/>
    <property type="project" value="InterPro"/>
</dbReference>
<evidence type="ECO:0000313" key="10">
    <source>
        <dbReference type="EMBL" id="GHE79061.1"/>
    </source>
</evidence>
<reference evidence="10" key="2">
    <citation type="submission" date="2020-09" db="EMBL/GenBank/DDBJ databases">
        <authorList>
            <person name="Sun Q."/>
            <person name="Ohkuma M."/>
        </authorList>
    </citation>
    <scope>NUCLEOTIDE SEQUENCE</scope>
    <source>
        <strain evidence="10">JCM 4784</strain>
    </source>
</reference>